<dbReference type="EMBL" id="CM007906">
    <property type="protein sequence ID" value="OTF85006.1"/>
    <property type="molecule type" value="Genomic_DNA"/>
</dbReference>
<keyword evidence="1" id="KW-0732">Signal</keyword>
<protein>
    <submittedName>
        <fullName evidence="2">Uncharacterized protein</fullName>
    </submittedName>
</protein>
<evidence type="ECO:0000313" key="2">
    <source>
        <dbReference type="EMBL" id="OTF85006.1"/>
    </source>
</evidence>
<name>A0A251RL56_HELAN</name>
<feature type="signal peptide" evidence="1">
    <location>
        <begin position="1"/>
        <end position="17"/>
    </location>
</feature>
<organism evidence="2 3">
    <name type="scientific">Helianthus annuus</name>
    <name type="common">Common sunflower</name>
    <dbReference type="NCBI Taxonomy" id="4232"/>
    <lineage>
        <taxon>Eukaryota</taxon>
        <taxon>Viridiplantae</taxon>
        <taxon>Streptophyta</taxon>
        <taxon>Embryophyta</taxon>
        <taxon>Tracheophyta</taxon>
        <taxon>Spermatophyta</taxon>
        <taxon>Magnoliopsida</taxon>
        <taxon>eudicotyledons</taxon>
        <taxon>Gunneridae</taxon>
        <taxon>Pentapetalae</taxon>
        <taxon>asterids</taxon>
        <taxon>campanulids</taxon>
        <taxon>Asterales</taxon>
        <taxon>Asteraceae</taxon>
        <taxon>Asteroideae</taxon>
        <taxon>Heliantheae alliance</taxon>
        <taxon>Heliantheae</taxon>
        <taxon>Helianthus</taxon>
    </lineage>
</organism>
<dbReference type="Proteomes" id="UP000215914">
    <property type="component" value="Chromosome 17"/>
</dbReference>
<reference evidence="3" key="1">
    <citation type="journal article" date="2017" name="Nature">
        <title>The sunflower genome provides insights into oil metabolism, flowering and Asterid evolution.</title>
        <authorList>
            <person name="Badouin H."/>
            <person name="Gouzy J."/>
            <person name="Grassa C.J."/>
            <person name="Murat F."/>
            <person name="Staton S.E."/>
            <person name="Cottret L."/>
            <person name="Lelandais-Briere C."/>
            <person name="Owens G.L."/>
            <person name="Carrere S."/>
            <person name="Mayjonade B."/>
            <person name="Legrand L."/>
            <person name="Gill N."/>
            <person name="Kane N.C."/>
            <person name="Bowers J.E."/>
            <person name="Hubner S."/>
            <person name="Bellec A."/>
            <person name="Berard A."/>
            <person name="Berges H."/>
            <person name="Blanchet N."/>
            <person name="Boniface M.C."/>
            <person name="Brunel D."/>
            <person name="Catrice O."/>
            <person name="Chaidir N."/>
            <person name="Claudel C."/>
            <person name="Donnadieu C."/>
            <person name="Faraut T."/>
            <person name="Fievet G."/>
            <person name="Helmstetter N."/>
            <person name="King M."/>
            <person name="Knapp S.J."/>
            <person name="Lai Z."/>
            <person name="Le Paslier M.C."/>
            <person name="Lippi Y."/>
            <person name="Lorenzon L."/>
            <person name="Mandel J.R."/>
            <person name="Marage G."/>
            <person name="Marchand G."/>
            <person name="Marquand E."/>
            <person name="Bret-Mestries E."/>
            <person name="Morien E."/>
            <person name="Nambeesan S."/>
            <person name="Nguyen T."/>
            <person name="Pegot-Espagnet P."/>
            <person name="Pouilly N."/>
            <person name="Raftis F."/>
            <person name="Sallet E."/>
            <person name="Schiex T."/>
            <person name="Thomas J."/>
            <person name="Vandecasteele C."/>
            <person name="Vares D."/>
            <person name="Vear F."/>
            <person name="Vautrin S."/>
            <person name="Crespi M."/>
            <person name="Mangin B."/>
            <person name="Burke J.M."/>
            <person name="Salse J."/>
            <person name="Munos S."/>
            <person name="Vincourt P."/>
            <person name="Rieseberg L.H."/>
            <person name="Langlade N.B."/>
        </authorList>
    </citation>
    <scope>NUCLEOTIDE SEQUENCE [LARGE SCALE GENOMIC DNA]</scope>
    <source>
        <strain evidence="3">cv. SF193</strain>
    </source>
</reference>
<keyword evidence="3" id="KW-1185">Reference proteome</keyword>
<accession>A0A251RL56</accession>
<dbReference type="AlphaFoldDB" id="A0A251RL56"/>
<evidence type="ECO:0000313" key="3">
    <source>
        <dbReference type="Proteomes" id="UP000215914"/>
    </source>
</evidence>
<feature type="chain" id="PRO_5012580723" evidence="1">
    <location>
        <begin position="18"/>
        <end position="68"/>
    </location>
</feature>
<evidence type="ECO:0000256" key="1">
    <source>
        <dbReference type="SAM" id="SignalP"/>
    </source>
</evidence>
<gene>
    <name evidence="2" type="ORF">HannXRQ_Chr17g0535281</name>
</gene>
<proteinExistence type="predicted"/>
<dbReference type="InParanoid" id="A0A251RL56"/>
<sequence length="68" mass="7679">MNLVHFEVLMVLTHGFAKPWAGAPMVLENHGHTCKVQIKAQFSRNDLNGSRNPIYTTSISLQNPQFEI</sequence>